<protein>
    <recommendedName>
        <fullName evidence="1">Stage 0 sporulation protein A homolog</fullName>
    </recommendedName>
</protein>
<sequence length="117" mass="13095">MKKVLIVDDAEFMRLSLRTFLGKHGYEIIGEAADGKMALDLYEKERPDIVTMDLTMPVMDGIESIKEIMKIDKDAKILVVSAMGQETKVRDAILAGAKNFIVKPFTEESVLKVLSTF</sequence>
<dbReference type="GO" id="GO:0000160">
    <property type="term" value="P:phosphorelay signal transduction system"/>
    <property type="evidence" value="ECO:0007669"/>
    <property type="project" value="InterPro"/>
</dbReference>
<accession>A0A7R7EL19</accession>
<dbReference type="PANTHER" id="PTHR43228:SF1">
    <property type="entry name" value="TWO-COMPONENT RESPONSE REGULATOR ARR22"/>
    <property type="match status" value="1"/>
</dbReference>
<dbReference type="InterPro" id="IPR011006">
    <property type="entry name" value="CheY-like_superfamily"/>
</dbReference>
<keyword evidence="6" id="KW-1185">Reference proteome</keyword>
<dbReference type="AlphaFoldDB" id="A0A7R7EL19"/>
<dbReference type="RefSeq" id="WP_271715767.1">
    <property type="nucleotide sequence ID" value="NZ_AP024169.1"/>
</dbReference>
<dbReference type="Pfam" id="PF00072">
    <property type="entry name" value="Response_reg"/>
    <property type="match status" value="1"/>
</dbReference>
<dbReference type="Proteomes" id="UP000595897">
    <property type="component" value="Chromosome"/>
</dbReference>
<evidence type="ECO:0000259" key="4">
    <source>
        <dbReference type="PROSITE" id="PS50110"/>
    </source>
</evidence>
<dbReference type="PANTHER" id="PTHR43228">
    <property type="entry name" value="TWO-COMPONENT RESPONSE REGULATOR"/>
    <property type="match status" value="1"/>
</dbReference>
<evidence type="ECO:0000256" key="3">
    <source>
        <dbReference type="PROSITE-ProRule" id="PRU00169"/>
    </source>
</evidence>
<evidence type="ECO:0000256" key="2">
    <source>
        <dbReference type="ARBA" id="ARBA00024867"/>
    </source>
</evidence>
<dbReference type="InterPro" id="IPR001789">
    <property type="entry name" value="Sig_transdc_resp-reg_receiver"/>
</dbReference>
<keyword evidence="3" id="KW-0597">Phosphoprotein</keyword>
<reference evidence="5 6" key="1">
    <citation type="submission" date="2020-11" db="EMBL/GenBank/DDBJ databases">
        <title>Draft genome sequencing of a Lachnospiraceae strain isolated from anoxic soil subjected to BSD treatment.</title>
        <authorList>
            <person name="Uek A."/>
            <person name="Tonouchi A."/>
        </authorList>
    </citation>
    <scope>NUCLEOTIDE SEQUENCE [LARGE SCALE GENOMIC DNA]</scope>
    <source>
        <strain evidence="5 6">TB5</strain>
    </source>
</reference>
<dbReference type="KEGG" id="ahb:bsdtb5_18510"/>
<dbReference type="EMBL" id="AP024169">
    <property type="protein sequence ID" value="BCN30556.1"/>
    <property type="molecule type" value="Genomic_DNA"/>
</dbReference>
<evidence type="ECO:0000256" key="1">
    <source>
        <dbReference type="ARBA" id="ARBA00018672"/>
    </source>
</evidence>
<comment type="function">
    <text evidence="2">May play the central regulatory role in sporulation. It may be an element of the effector pathway responsible for the activation of sporulation genes in response to nutritional stress. Spo0A may act in concert with spo0H (a sigma factor) to control the expression of some genes that are critical to the sporulation process.</text>
</comment>
<dbReference type="PROSITE" id="PS50110">
    <property type="entry name" value="RESPONSE_REGULATORY"/>
    <property type="match status" value="1"/>
</dbReference>
<evidence type="ECO:0000313" key="5">
    <source>
        <dbReference type="EMBL" id="BCN30556.1"/>
    </source>
</evidence>
<dbReference type="SMART" id="SM00448">
    <property type="entry name" value="REC"/>
    <property type="match status" value="1"/>
</dbReference>
<dbReference type="SUPFAM" id="SSF52172">
    <property type="entry name" value="CheY-like"/>
    <property type="match status" value="1"/>
</dbReference>
<dbReference type="Gene3D" id="3.40.50.2300">
    <property type="match status" value="1"/>
</dbReference>
<name>A0A7R7EL19_9FIRM</name>
<proteinExistence type="predicted"/>
<feature type="domain" description="Response regulatory" evidence="4">
    <location>
        <begin position="3"/>
        <end position="117"/>
    </location>
</feature>
<gene>
    <name evidence="5" type="primary">cheB_1</name>
    <name evidence="5" type="ORF">bsdtb5_18510</name>
</gene>
<organism evidence="5 6">
    <name type="scientific">Anaeromicropila herbilytica</name>
    <dbReference type="NCBI Taxonomy" id="2785025"/>
    <lineage>
        <taxon>Bacteria</taxon>
        <taxon>Bacillati</taxon>
        <taxon>Bacillota</taxon>
        <taxon>Clostridia</taxon>
        <taxon>Lachnospirales</taxon>
        <taxon>Lachnospiraceae</taxon>
        <taxon>Anaeromicropila</taxon>
    </lineage>
</organism>
<evidence type="ECO:0000313" key="6">
    <source>
        <dbReference type="Proteomes" id="UP000595897"/>
    </source>
</evidence>
<dbReference type="InterPro" id="IPR052048">
    <property type="entry name" value="ST_Response_Regulator"/>
</dbReference>
<feature type="modified residue" description="4-aspartylphosphate" evidence="3">
    <location>
        <position position="53"/>
    </location>
</feature>